<dbReference type="SMART" id="SM00382">
    <property type="entry name" value="AAA"/>
    <property type="match status" value="1"/>
</dbReference>
<keyword evidence="3" id="KW-0547">Nucleotide-binding</keyword>
<dbReference type="InterPro" id="IPR017871">
    <property type="entry name" value="ABC_transporter-like_CS"/>
</dbReference>
<dbReference type="PROSITE" id="PS50893">
    <property type="entry name" value="ABC_TRANSPORTER_2"/>
    <property type="match status" value="1"/>
</dbReference>
<protein>
    <submittedName>
        <fullName evidence="6">ABC transporter ATP-binding protein</fullName>
    </submittedName>
</protein>
<dbReference type="PANTHER" id="PTHR45772:SF9">
    <property type="entry name" value="CONSERVED COMPONENT OF ABC TRANSPORTER FOR NATURAL AMINO ACIDS"/>
    <property type="match status" value="1"/>
</dbReference>
<evidence type="ECO:0000259" key="5">
    <source>
        <dbReference type="PROSITE" id="PS50893"/>
    </source>
</evidence>
<proteinExistence type="predicted"/>
<comment type="caution">
    <text evidence="6">The sequence shown here is derived from an EMBL/GenBank/DDBJ whole genome shotgun (WGS) entry which is preliminary data.</text>
</comment>
<dbReference type="InterPro" id="IPR003439">
    <property type="entry name" value="ABC_transporter-like_ATP-bd"/>
</dbReference>
<dbReference type="SUPFAM" id="SSF52540">
    <property type="entry name" value="P-loop containing nucleoside triphosphate hydrolases"/>
    <property type="match status" value="1"/>
</dbReference>
<keyword evidence="2" id="KW-1003">Cell membrane</keyword>
<feature type="domain" description="ABC transporter" evidence="5">
    <location>
        <begin position="3"/>
        <end position="243"/>
    </location>
</feature>
<dbReference type="EMBL" id="JAPWHE010000003">
    <property type="protein sequence ID" value="MCZ4329726.1"/>
    <property type="molecule type" value="Genomic_DNA"/>
</dbReference>
<evidence type="ECO:0000256" key="3">
    <source>
        <dbReference type="ARBA" id="ARBA00022741"/>
    </source>
</evidence>
<keyword evidence="1" id="KW-0813">Transport</keyword>
<name>A0ABT4M6G5_9BURK</name>
<keyword evidence="4 6" id="KW-0067">ATP-binding</keyword>
<dbReference type="CDD" id="cd03219">
    <property type="entry name" value="ABC_Mj1267_LivG_branched"/>
    <property type="match status" value="1"/>
</dbReference>
<evidence type="ECO:0000313" key="7">
    <source>
        <dbReference type="Proteomes" id="UP001068379"/>
    </source>
</evidence>
<dbReference type="PANTHER" id="PTHR45772">
    <property type="entry name" value="CONSERVED COMPONENT OF ABC TRANSPORTER FOR NATURAL AMINO ACIDS-RELATED"/>
    <property type="match status" value="1"/>
</dbReference>
<dbReference type="Proteomes" id="UP001068379">
    <property type="component" value="Unassembled WGS sequence"/>
</dbReference>
<evidence type="ECO:0000256" key="1">
    <source>
        <dbReference type="ARBA" id="ARBA00022448"/>
    </source>
</evidence>
<evidence type="ECO:0000256" key="2">
    <source>
        <dbReference type="ARBA" id="ARBA00022475"/>
    </source>
</evidence>
<keyword evidence="2" id="KW-0472">Membrane</keyword>
<keyword evidence="7" id="KW-1185">Reference proteome</keyword>
<dbReference type="GO" id="GO:0005524">
    <property type="term" value="F:ATP binding"/>
    <property type="evidence" value="ECO:0007669"/>
    <property type="project" value="UniProtKB-KW"/>
</dbReference>
<dbReference type="Gene3D" id="3.40.50.300">
    <property type="entry name" value="P-loop containing nucleotide triphosphate hydrolases"/>
    <property type="match status" value="1"/>
</dbReference>
<dbReference type="InterPro" id="IPR027417">
    <property type="entry name" value="P-loop_NTPase"/>
</dbReference>
<evidence type="ECO:0000313" key="6">
    <source>
        <dbReference type="EMBL" id="MCZ4329726.1"/>
    </source>
</evidence>
<dbReference type="Pfam" id="PF00005">
    <property type="entry name" value="ABC_tran"/>
    <property type="match status" value="1"/>
</dbReference>
<dbReference type="RefSeq" id="WP_269357885.1">
    <property type="nucleotide sequence ID" value="NZ_JAPWHE010000003.1"/>
</dbReference>
<reference evidence="6" key="1">
    <citation type="submission" date="2022-12" db="EMBL/GenBank/DDBJ databases">
        <title>Bacterial isolates from different developmental stages of Nematostella vectensis.</title>
        <authorList>
            <person name="Fraune S."/>
        </authorList>
    </citation>
    <scope>NUCLEOTIDE SEQUENCE</scope>
    <source>
        <strain evidence="6">G21619-S1</strain>
    </source>
</reference>
<organism evidence="6 7">
    <name type="scientific">Castellaniella denitrificans</name>
    <dbReference type="NCBI Taxonomy" id="56119"/>
    <lineage>
        <taxon>Bacteria</taxon>
        <taxon>Pseudomonadati</taxon>
        <taxon>Pseudomonadota</taxon>
        <taxon>Betaproteobacteria</taxon>
        <taxon>Burkholderiales</taxon>
        <taxon>Alcaligenaceae</taxon>
        <taxon>Castellaniella</taxon>
    </lineage>
</organism>
<dbReference type="InterPro" id="IPR051120">
    <property type="entry name" value="ABC_AA/LPS_Transport"/>
</dbReference>
<sequence length="244" mass="26079">MTVRFSGLTAVNGLSFSVQRGEVLTLMGPNGAGKTTAFNAIGGFVPMAQGHVAFKDQPITGLRPAQIAALGIRRTFQNNGILREMSVLENVLTGLELDTPSTFWGCVTRWPASDRAERAATGRARAMLDKMGIADLADRPAGDLSFGQQRLVEIARAMVAGAELIMLDEPAVGLSPGDRLHLGESLRDLAAEGIAILLVEHVQDLVMAVSDQVLVLNYGEKIAQCPPGEIRNNKHVLEVYLGHA</sequence>
<accession>A0ABT4M6G5</accession>
<dbReference type="PROSITE" id="PS00211">
    <property type="entry name" value="ABC_TRANSPORTER_1"/>
    <property type="match status" value="1"/>
</dbReference>
<dbReference type="InterPro" id="IPR003593">
    <property type="entry name" value="AAA+_ATPase"/>
</dbReference>
<evidence type="ECO:0000256" key="4">
    <source>
        <dbReference type="ARBA" id="ARBA00022840"/>
    </source>
</evidence>
<gene>
    <name evidence="6" type="ORF">O4H32_07160</name>
</gene>